<dbReference type="InterPro" id="IPR053378">
    <property type="entry name" value="Prenyl_diphosphate_synthase"/>
</dbReference>
<evidence type="ECO:0000256" key="1">
    <source>
        <dbReference type="ARBA" id="ARBA00001946"/>
    </source>
</evidence>
<dbReference type="PANTHER" id="PTHR43281">
    <property type="entry name" value="FARNESYL DIPHOSPHATE SYNTHASE"/>
    <property type="match status" value="1"/>
</dbReference>
<dbReference type="FunFam" id="1.10.600.10:FF:000001">
    <property type="entry name" value="Geranylgeranyl diphosphate synthase"/>
    <property type="match status" value="1"/>
</dbReference>
<evidence type="ECO:0000256" key="3">
    <source>
        <dbReference type="ARBA" id="ARBA00012439"/>
    </source>
</evidence>
<evidence type="ECO:0000256" key="7">
    <source>
        <dbReference type="ARBA" id="ARBA00022842"/>
    </source>
</evidence>
<accession>A0A1U9YQQ8</accession>
<keyword evidence="8" id="KW-0414">Isoprene biosynthesis</keyword>
<name>A0A1U9YQQ8_9BACL</name>
<evidence type="ECO:0000256" key="9">
    <source>
        <dbReference type="ARBA" id="ARBA00032380"/>
    </source>
</evidence>
<dbReference type="CDD" id="cd00685">
    <property type="entry name" value="Trans_IPPS_HT"/>
    <property type="match status" value="1"/>
</dbReference>
<keyword evidence="7" id="KW-0460">Magnesium</keyword>
<comment type="catalytic activity">
    <reaction evidence="11">
        <text>isopentenyl diphosphate + (2E)-geranyl diphosphate = (2E,6E)-farnesyl diphosphate + diphosphate</text>
        <dbReference type="Rhea" id="RHEA:19361"/>
        <dbReference type="ChEBI" id="CHEBI:33019"/>
        <dbReference type="ChEBI" id="CHEBI:58057"/>
        <dbReference type="ChEBI" id="CHEBI:128769"/>
        <dbReference type="ChEBI" id="CHEBI:175763"/>
        <dbReference type="EC" id="2.5.1.10"/>
    </reaction>
</comment>
<evidence type="ECO:0000256" key="12">
    <source>
        <dbReference type="RuleBase" id="RU004466"/>
    </source>
</evidence>
<evidence type="ECO:0000256" key="2">
    <source>
        <dbReference type="ARBA" id="ARBA00006706"/>
    </source>
</evidence>
<gene>
    <name evidence="13" type="ORF">B7C51_19145</name>
</gene>
<evidence type="ECO:0000256" key="10">
    <source>
        <dbReference type="ARBA" id="ARBA00032873"/>
    </source>
</evidence>
<dbReference type="InterPro" id="IPR008949">
    <property type="entry name" value="Isoprenoid_synthase_dom_sf"/>
</dbReference>
<dbReference type="EMBL" id="CP020557">
    <property type="protein sequence ID" value="ARF69477.1"/>
    <property type="molecule type" value="Genomic_DNA"/>
</dbReference>
<dbReference type="PROSITE" id="PS00723">
    <property type="entry name" value="POLYPRENYL_SYNTHASE_1"/>
    <property type="match status" value="1"/>
</dbReference>
<evidence type="ECO:0000256" key="5">
    <source>
        <dbReference type="ARBA" id="ARBA00022679"/>
    </source>
</evidence>
<dbReference type="Proteomes" id="UP000192727">
    <property type="component" value="Chromosome"/>
</dbReference>
<evidence type="ECO:0000256" key="8">
    <source>
        <dbReference type="ARBA" id="ARBA00023229"/>
    </source>
</evidence>
<proteinExistence type="inferred from homology"/>
<dbReference type="EC" id="2.5.1.10" evidence="3"/>
<dbReference type="InterPro" id="IPR033749">
    <property type="entry name" value="Polyprenyl_synt_CS"/>
</dbReference>
<comment type="cofactor">
    <cofactor evidence="1">
        <name>Mg(2+)</name>
        <dbReference type="ChEBI" id="CHEBI:18420"/>
    </cofactor>
</comment>
<dbReference type="NCBIfam" id="NF045485">
    <property type="entry name" value="FPPsyn"/>
    <property type="match status" value="1"/>
</dbReference>
<dbReference type="Pfam" id="PF00348">
    <property type="entry name" value="polyprenyl_synt"/>
    <property type="match status" value="1"/>
</dbReference>
<dbReference type="SFLD" id="SFLDG01017">
    <property type="entry name" value="Polyprenyl_Transferase_Like"/>
    <property type="match status" value="1"/>
</dbReference>
<dbReference type="InterPro" id="IPR000092">
    <property type="entry name" value="Polyprenyl_synt"/>
</dbReference>
<dbReference type="GO" id="GO:0004337">
    <property type="term" value="F:(2E,6E)-farnesyl diphosphate synthase activity"/>
    <property type="evidence" value="ECO:0007669"/>
    <property type="project" value="UniProtKB-EC"/>
</dbReference>
<dbReference type="PROSITE" id="PS00444">
    <property type="entry name" value="POLYPRENYL_SYNTHASE_2"/>
    <property type="match status" value="1"/>
</dbReference>
<dbReference type="SFLD" id="SFLDS00005">
    <property type="entry name" value="Isoprenoid_Synthase_Type_I"/>
    <property type="match status" value="1"/>
</dbReference>
<evidence type="ECO:0000313" key="14">
    <source>
        <dbReference type="Proteomes" id="UP000192727"/>
    </source>
</evidence>
<dbReference type="PANTHER" id="PTHR43281:SF1">
    <property type="entry name" value="FARNESYL DIPHOSPHATE SYNTHASE"/>
    <property type="match status" value="1"/>
</dbReference>
<protein>
    <recommendedName>
        <fullName evidence="4">Farnesyl diphosphate synthase</fullName>
        <ecNumber evidence="3">2.5.1.10</ecNumber>
    </recommendedName>
    <alternativeName>
        <fullName evidence="10">(2E,6E)-farnesyl diphosphate synthase</fullName>
    </alternativeName>
    <alternativeName>
        <fullName evidence="9">Geranyltranstransferase</fullName>
    </alternativeName>
</protein>
<dbReference type="AlphaFoldDB" id="A0A1U9YQQ8"/>
<evidence type="ECO:0000256" key="11">
    <source>
        <dbReference type="ARBA" id="ARBA00049399"/>
    </source>
</evidence>
<dbReference type="GO" id="GO:0016114">
    <property type="term" value="P:terpenoid biosynthetic process"/>
    <property type="evidence" value="ECO:0007669"/>
    <property type="project" value="UniProtKB-ARBA"/>
</dbReference>
<keyword evidence="5 12" id="KW-0808">Transferase</keyword>
<dbReference type="GO" id="GO:0005737">
    <property type="term" value="C:cytoplasm"/>
    <property type="evidence" value="ECO:0007669"/>
    <property type="project" value="UniProtKB-ARBA"/>
</dbReference>
<evidence type="ECO:0000256" key="4">
    <source>
        <dbReference type="ARBA" id="ARBA00015100"/>
    </source>
</evidence>
<dbReference type="Gene3D" id="1.10.600.10">
    <property type="entry name" value="Farnesyl Diphosphate Synthase"/>
    <property type="match status" value="1"/>
</dbReference>
<organism evidence="13 14">
    <name type="scientific">Paenibacillus larvae subsp. pulvifaciens</name>
    <dbReference type="NCBI Taxonomy" id="1477"/>
    <lineage>
        <taxon>Bacteria</taxon>
        <taxon>Bacillati</taxon>
        <taxon>Bacillota</taxon>
        <taxon>Bacilli</taxon>
        <taxon>Bacillales</taxon>
        <taxon>Paenibacillaceae</taxon>
        <taxon>Paenibacillus</taxon>
    </lineage>
</organism>
<dbReference type="GO" id="GO:0046872">
    <property type="term" value="F:metal ion binding"/>
    <property type="evidence" value="ECO:0007669"/>
    <property type="project" value="UniProtKB-KW"/>
</dbReference>
<reference evidence="13 14" key="1">
    <citation type="submission" date="2017-03" db="EMBL/GenBank/DDBJ databases">
        <title>Paenibacillus larvae genome sequencing.</title>
        <authorList>
            <person name="Dingman D.W."/>
        </authorList>
    </citation>
    <scope>NUCLEOTIDE SEQUENCE [LARGE SCALE GENOMIC DNA]</scope>
    <source>
        <strain evidence="13 14">SAG 10367</strain>
    </source>
</reference>
<sequence>MSINNMGSIQAYLQTRARQVEEALEGSLPVQWEFPADLRESMLYSLMAGGKRIRPVLVLAAVESFGLAPEKVMPVACAIEIIHTYSLIHDDLPAMDNDDYRRGKPTNHKKFGEAMAILAGDALLTHAFYSVTQAARQGGFSAEQVLAVVEEISVYAGARGMVGGQAADMQGVQGITRLEELEYIHARKTSDLIICSLRAGAILAGADEKQLRALTVFGSCIGMAFQIMDDILDVAGDEAKLGKPVKSDEKQKKVTYPYFIGLKASRDKVKGLTEQGKQALLEANLSNPEYLIGIADYLLQRDR</sequence>
<dbReference type="SUPFAM" id="SSF48576">
    <property type="entry name" value="Terpenoid synthases"/>
    <property type="match status" value="1"/>
</dbReference>
<keyword evidence="6" id="KW-0479">Metal-binding</keyword>
<comment type="similarity">
    <text evidence="2 12">Belongs to the FPP/GGPP synthase family.</text>
</comment>
<evidence type="ECO:0000256" key="6">
    <source>
        <dbReference type="ARBA" id="ARBA00022723"/>
    </source>
</evidence>
<evidence type="ECO:0000313" key="13">
    <source>
        <dbReference type="EMBL" id="ARF69477.1"/>
    </source>
</evidence>